<dbReference type="EMBL" id="UARS01000004">
    <property type="protein sequence ID" value="SPW39729.1"/>
    <property type="molecule type" value="Genomic_DNA"/>
</dbReference>
<gene>
    <name evidence="2" type="primary">gfcD_1</name>
    <name evidence="2" type="ORF">NCTC11126_01062</name>
</gene>
<sequence length="261" mass="29370">MKKNSYLLSCLAIAVSSACHAEVLTYPDPLGSSQSDFGGTGLLQMPNARIAPEGGFSVNYRDNDQYRFYSTSVALFPWLEGTIRYTDVRTRKYSQWEDFSGDQSYKDKSFDFKLRLWEEGYWLPQVAFGKRDIAGTGLFDGEYLVASKQAGPFDFTLGMAWGYAGNAGNITNPFCRVSDKYCHRAESHDAGDISFSDIFRGPASIFGGIEYQTPWNPLRLKLEYDGNNYQNDFAGKTASGKPFQRRRSLSRCQLGRSQPEL</sequence>
<dbReference type="Pfam" id="PF06082">
    <property type="entry name" value="YjbH"/>
    <property type="match status" value="1"/>
</dbReference>
<dbReference type="AlphaFoldDB" id="A0A2X1J1R8"/>
<proteinExistence type="predicted"/>
<keyword evidence="2" id="KW-0449">Lipoprotein</keyword>
<reference evidence="2 3" key="1">
    <citation type="submission" date="2018-06" db="EMBL/GenBank/DDBJ databases">
        <authorList>
            <consortium name="Pathogen Informatics"/>
            <person name="Doyle S."/>
        </authorList>
    </citation>
    <scope>NUCLEOTIDE SEQUENCE [LARGE SCALE GENOMIC DNA]</scope>
    <source>
        <strain evidence="2 3">NCTC11126</strain>
    </source>
</reference>
<name>A0A2X1J1R8_ECOLX</name>
<evidence type="ECO:0000313" key="2">
    <source>
        <dbReference type="EMBL" id="SPW39729.1"/>
    </source>
</evidence>
<evidence type="ECO:0000313" key="3">
    <source>
        <dbReference type="Proteomes" id="UP000250561"/>
    </source>
</evidence>
<dbReference type="Proteomes" id="UP000250561">
    <property type="component" value="Unassembled WGS sequence"/>
</dbReference>
<dbReference type="PROSITE" id="PS51257">
    <property type="entry name" value="PROKAR_LIPOPROTEIN"/>
    <property type="match status" value="1"/>
</dbReference>
<keyword evidence="1" id="KW-0732">Signal</keyword>
<dbReference type="InterPro" id="IPR010344">
    <property type="entry name" value="YbjH"/>
</dbReference>
<accession>A0A2X1J1R8</accession>
<protein>
    <submittedName>
        <fullName evidence="2">Putative lipoprotein</fullName>
    </submittedName>
</protein>
<feature type="chain" id="PRO_5016055764" evidence="1">
    <location>
        <begin position="22"/>
        <end position="261"/>
    </location>
</feature>
<organism evidence="2 3">
    <name type="scientific">Escherichia coli</name>
    <dbReference type="NCBI Taxonomy" id="562"/>
    <lineage>
        <taxon>Bacteria</taxon>
        <taxon>Pseudomonadati</taxon>
        <taxon>Pseudomonadota</taxon>
        <taxon>Gammaproteobacteria</taxon>
        <taxon>Enterobacterales</taxon>
        <taxon>Enterobacteriaceae</taxon>
        <taxon>Escherichia</taxon>
    </lineage>
</organism>
<feature type="signal peptide" evidence="1">
    <location>
        <begin position="1"/>
        <end position="21"/>
    </location>
</feature>
<evidence type="ECO:0000256" key="1">
    <source>
        <dbReference type="SAM" id="SignalP"/>
    </source>
</evidence>